<proteinExistence type="predicted"/>
<feature type="region of interest" description="Disordered" evidence="1">
    <location>
        <begin position="442"/>
        <end position="466"/>
    </location>
</feature>
<gene>
    <name evidence="3" type="primary">LOC128316179</name>
</gene>
<dbReference type="RefSeq" id="XP_053081087.1">
    <property type="nucleotide sequence ID" value="XM_053225112.1"/>
</dbReference>
<name>A0ABM3QAY3_ACIJB</name>
<evidence type="ECO:0000256" key="1">
    <source>
        <dbReference type="SAM" id="MobiDB-lite"/>
    </source>
</evidence>
<feature type="compositionally biased region" description="Polar residues" evidence="1">
    <location>
        <begin position="457"/>
        <end position="466"/>
    </location>
</feature>
<accession>A0ABM3QAY3</accession>
<protein>
    <submittedName>
        <fullName evidence="3">Uncharacterized protein LOC128316179</fullName>
    </submittedName>
</protein>
<dbReference type="GeneID" id="128316179"/>
<feature type="region of interest" description="Disordered" evidence="1">
    <location>
        <begin position="297"/>
        <end position="342"/>
    </location>
</feature>
<organism evidence="2 3">
    <name type="scientific">Acinonyx jubatus</name>
    <name type="common">Cheetah</name>
    <dbReference type="NCBI Taxonomy" id="32536"/>
    <lineage>
        <taxon>Eukaryota</taxon>
        <taxon>Metazoa</taxon>
        <taxon>Chordata</taxon>
        <taxon>Craniata</taxon>
        <taxon>Vertebrata</taxon>
        <taxon>Euteleostomi</taxon>
        <taxon>Mammalia</taxon>
        <taxon>Eutheria</taxon>
        <taxon>Laurasiatheria</taxon>
        <taxon>Carnivora</taxon>
        <taxon>Feliformia</taxon>
        <taxon>Felidae</taxon>
        <taxon>Felinae</taxon>
        <taxon>Acinonyx</taxon>
    </lineage>
</organism>
<evidence type="ECO:0000313" key="2">
    <source>
        <dbReference type="Proteomes" id="UP001652583"/>
    </source>
</evidence>
<keyword evidence="2" id="KW-1185">Reference proteome</keyword>
<reference evidence="3" key="1">
    <citation type="submission" date="2025-08" db="UniProtKB">
        <authorList>
            <consortium name="RefSeq"/>
        </authorList>
    </citation>
    <scope>IDENTIFICATION</scope>
    <source>
        <tissue evidence="3">Blood</tissue>
    </source>
</reference>
<sequence>MVSSLIDQAPLIRPGGLPGGGISFGREAEICSSVLLFGVQTGILPLVVPEDDGQEKRAPTLFAETFFLGRVTVGCVLIARAAVWPRGQHQGQSPAAAPTDDECRLRECPVHYEEDFLEEVLMLVPSPMSFCRNREAALCLLCRCPGLGETGSVPVLTVKTPWPLFLPRDAELCSPHAVFSLGGERPAQNLPSLWGREAGSDPKFGGVSPERQRRQGLIRTAGDLLGPLHSPAAPHPGGFIPSVTAVTVASVGGTDSGGTPVGATSLAVRKLSLQQRYVNAESTPGCALFGNRVPWSTNPENSFHPQNEEKKPQKGRTQALDMGRQRSRRCRHSVPDQGPPGCSSADTTVDLFPVLWENVWRCPTCREGTYVTPSVGGESAHEGPRALGAPFRLQGTSWSWAVSVPSSVPSHEGSFGLGSTVFLACTTWSFSPQDPVLPLGPSWKRGWPSSRAKAIASGNNPRSRES</sequence>
<dbReference type="Proteomes" id="UP001652583">
    <property type="component" value="Chromosome B3"/>
</dbReference>
<evidence type="ECO:0000313" key="3">
    <source>
        <dbReference type="RefSeq" id="XP_053081087.1"/>
    </source>
</evidence>